<sequence>MAQTKLALELEQIYHRLYELRCEAIAVYWKDYVEPNPLENITRIQMLMLQYIADVAPCPLQKIITRTGLTKGAVSVATKKLAEKGILTITPGTADHREHIVDLTPHTRMHIRNIDALFENLLKERMPRYEQPEFETFINKLRHLNRVLSGADACYEFAGR</sequence>
<evidence type="ECO:0000259" key="1">
    <source>
        <dbReference type="SMART" id="SM00347"/>
    </source>
</evidence>
<dbReference type="Gene3D" id="1.10.10.10">
    <property type="entry name" value="Winged helix-like DNA-binding domain superfamily/Winged helix DNA-binding domain"/>
    <property type="match status" value="1"/>
</dbReference>
<proteinExistence type="predicted"/>
<name>A0A844G0S2_9BACT</name>
<reference evidence="2 3" key="1">
    <citation type="submission" date="2019-08" db="EMBL/GenBank/DDBJ databases">
        <title>In-depth cultivation of the pig gut microbiome towards novel bacterial diversity and tailored functional studies.</title>
        <authorList>
            <person name="Wylensek D."/>
            <person name="Hitch T.C.A."/>
            <person name="Clavel T."/>
        </authorList>
    </citation>
    <scope>NUCLEOTIDE SEQUENCE [LARGE SCALE GENOMIC DNA]</scope>
    <source>
        <strain evidence="2 3">BBE-744-WT-12</strain>
    </source>
</reference>
<organism evidence="2 3">
    <name type="scientific">Victivallis lenta</name>
    <dbReference type="NCBI Taxonomy" id="2606640"/>
    <lineage>
        <taxon>Bacteria</taxon>
        <taxon>Pseudomonadati</taxon>
        <taxon>Lentisphaerota</taxon>
        <taxon>Lentisphaeria</taxon>
        <taxon>Victivallales</taxon>
        <taxon>Victivallaceae</taxon>
        <taxon>Victivallis</taxon>
    </lineage>
</organism>
<dbReference type="EMBL" id="VUNS01000002">
    <property type="protein sequence ID" value="MST96119.1"/>
    <property type="molecule type" value="Genomic_DNA"/>
</dbReference>
<dbReference type="SUPFAM" id="SSF46785">
    <property type="entry name" value="Winged helix' DNA-binding domain"/>
    <property type="match status" value="1"/>
</dbReference>
<dbReference type="RefSeq" id="WP_154417011.1">
    <property type="nucleotide sequence ID" value="NZ_CALXOB010000013.1"/>
</dbReference>
<comment type="caution">
    <text evidence="2">The sequence shown here is derived from an EMBL/GenBank/DDBJ whole genome shotgun (WGS) entry which is preliminary data.</text>
</comment>
<accession>A0A844G0S2</accession>
<gene>
    <name evidence="2" type="ORF">FYJ85_03550</name>
</gene>
<evidence type="ECO:0000313" key="2">
    <source>
        <dbReference type="EMBL" id="MST96119.1"/>
    </source>
</evidence>
<protein>
    <submittedName>
        <fullName evidence="2">MarR family transcriptional regulator</fullName>
    </submittedName>
</protein>
<dbReference type="AlphaFoldDB" id="A0A844G0S2"/>
<dbReference type="GO" id="GO:0003700">
    <property type="term" value="F:DNA-binding transcription factor activity"/>
    <property type="evidence" value="ECO:0007669"/>
    <property type="project" value="InterPro"/>
</dbReference>
<feature type="domain" description="HTH marR-type" evidence="1">
    <location>
        <begin position="34"/>
        <end position="134"/>
    </location>
</feature>
<dbReference type="InterPro" id="IPR000835">
    <property type="entry name" value="HTH_MarR-typ"/>
</dbReference>
<evidence type="ECO:0000313" key="3">
    <source>
        <dbReference type="Proteomes" id="UP000435649"/>
    </source>
</evidence>
<dbReference type="SMART" id="SM00347">
    <property type="entry name" value="HTH_MARR"/>
    <property type="match status" value="1"/>
</dbReference>
<dbReference type="InterPro" id="IPR036388">
    <property type="entry name" value="WH-like_DNA-bd_sf"/>
</dbReference>
<dbReference type="InterPro" id="IPR036390">
    <property type="entry name" value="WH_DNA-bd_sf"/>
</dbReference>
<keyword evidence="3" id="KW-1185">Reference proteome</keyword>
<dbReference type="Pfam" id="PF12802">
    <property type="entry name" value="MarR_2"/>
    <property type="match status" value="1"/>
</dbReference>
<dbReference type="Proteomes" id="UP000435649">
    <property type="component" value="Unassembled WGS sequence"/>
</dbReference>